<keyword evidence="3" id="KW-0547">Nucleotide-binding</keyword>
<reference evidence="7 8" key="1">
    <citation type="submission" date="2020-07" db="EMBL/GenBank/DDBJ databases">
        <authorList>
            <person name="Feng X."/>
        </authorList>
    </citation>
    <scope>NUCLEOTIDE SEQUENCE [LARGE SCALE GENOMIC DNA]</scope>
    <source>
        <strain evidence="7 8">JCM23202</strain>
    </source>
</reference>
<evidence type="ECO:0000313" key="7">
    <source>
        <dbReference type="EMBL" id="MBC2606854.1"/>
    </source>
</evidence>
<comment type="similarity">
    <text evidence="1">Belongs to the ABC transporter superfamily.</text>
</comment>
<comment type="caution">
    <text evidence="7">The sequence shown here is derived from an EMBL/GenBank/DDBJ whole genome shotgun (WGS) entry which is preliminary data.</text>
</comment>
<dbReference type="InterPro" id="IPR003439">
    <property type="entry name" value="ABC_transporter-like_ATP-bd"/>
</dbReference>
<dbReference type="InterPro" id="IPR027417">
    <property type="entry name" value="P-loop_NTPase"/>
</dbReference>
<dbReference type="NCBIfam" id="TIGR03410">
    <property type="entry name" value="urea_trans_UrtE"/>
    <property type="match status" value="1"/>
</dbReference>
<organism evidence="7 8">
    <name type="scientific">Pelagicoccus albus</name>
    <dbReference type="NCBI Taxonomy" id="415222"/>
    <lineage>
        <taxon>Bacteria</taxon>
        <taxon>Pseudomonadati</taxon>
        <taxon>Verrucomicrobiota</taxon>
        <taxon>Opitutia</taxon>
        <taxon>Puniceicoccales</taxon>
        <taxon>Pelagicoccaceae</taxon>
        <taxon>Pelagicoccus</taxon>
    </lineage>
</organism>
<feature type="domain" description="ABC transporter" evidence="6">
    <location>
        <begin position="20"/>
        <end position="252"/>
    </location>
</feature>
<dbReference type="InterPro" id="IPR003593">
    <property type="entry name" value="AAA+_ATPase"/>
</dbReference>
<dbReference type="CDD" id="cd03224">
    <property type="entry name" value="ABC_TM1139_LivF_branched"/>
    <property type="match status" value="1"/>
</dbReference>
<evidence type="ECO:0000259" key="6">
    <source>
        <dbReference type="PROSITE" id="PS50893"/>
    </source>
</evidence>
<dbReference type="InterPro" id="IPR052156">
    <property type="entry name" value="BCAA_Transport_ATP-bd_LivF"/>
</dbReference>
<dbReference type="PANTHER" id="PTHR43820">
    <property type="entry name" value="HIGH-AFFINITY BRANCHED-CHAIN AMINO ACID TRANSPORT ATP-BINDING PROTEIN LIVF"/>
    <property type="match status" value="1"/>
</dbReference>
<dbReference type="PROSITE" id="PS50893">
    <property type="entry name" value="ABC_TRANSPORTER_2"/>
    <property type="match status" value="1"/>
</dbReference>
<dbReference type="RefSeq" id="WP_185660724.1">
    <property type="nucleotide sequence ID" value="NZ_CAWPOO010000012.1"/>
</dbReference>
<gene>
    <name evidence="7" type="primary">urtE</name>
    <name evidence="7" type="ORF">H5P27_12445</name>
</gene>
<dbReference type="SUPFAM" id="SSF52540">
    <property type="entry name" value="P-loop containing nucleoside triphosphate hydrolases"/>
    <property type="match status" value="1"/>
</dbReference>
<evidence type="ECO:0000256" key="3">
    <source>
        <dbReference type="ARBA" id="ARBA00022741"/>
    </source>
</evidence>
<dbReference type="GO" id="GO:0005524">
    <property type="term" value="F:ATP binding"/>
    <property type="evidence" value="ECO:0007669"/>
    <property type="project" value="UniProtKB-KW"/>
</dbReference>
<protein>
    <submittedName>
        <fullName evidence="7">Urea ABC transporter ATP-binding subunit UrtE</fullName>
    </submittedName>
</protein>
<dbReference type="GO" id="GO:0015807">
    <property type="term" value="P:L-amino acid transport"/>
    <property type="evidence" value="ECO:0007669"/>
    <property type="project" value="TreeGrafter"/>
</dbReference>
<sequence>MNTNTLTEKEPEPSKSEKLLSVDTVIAGYDESMILKGVSMEVPEKKAVALLGRNGVGKTTLLNTILGTVPTKSGTITFTGEEIQKMPADQRARMGIGYVPQGRDIFPGLTVWENLNVSLRVSGSRGIEAEKRLDSVYDLFPVLKDMLKRKGGVLSGGQQQQLAIGRALLLNPKILILDEPTEGIQPSIIDQIEDAIYAIRKKGEMSVILVEQYIDFARNACESFYILERGSVVQSGDISLLDDEMVEKYLTV</sequence>
<accession>A0A7X1B720</accession>
<evidence type="ECO:0000313" key="8">
    <source>
        <dbReference type="Proteomes" id="UP000526501"/>
    </source>
</evidence>
<evidence type="ECO:0000256" key="1">
    <source>
        <dbReference type="ARBA" id="ARBA00005417"/>
    </source>
</evidence>
<dbReference type="GO" id="GO:0016887">
    <property type="term" value="F:ATP hydrolysis activity"/>
    <property type="evidence" value="ECO:0007669"/>
    <property type="project" value="InterPro"/>
</dbReference>
<dbReference type="Gene3D" id="3.40.50.300">
    <property type="entry name" value="P-loop containing nucleotide triphosphate hydrolases"/>
    <property type="match status" value="1"/>
</dbReference>
<keyword evidence="2" id="KW-0813">Transport</keyword>
<evidence type="ECO:0000256" key="5">
    <source>
        <dbReference type="ARBA" id="ARBA00022970"/>
    </source>
</evidence>
<dbReference type="AlphaFoldDB" id="A0A7X1B720"/>
<dbReference type="InterPro" id="IPR017780">
    <property type="entry name" value="ABC_transptr_urea_ATP-bd_UrtE"/>
</dbReference>
<dbReference type="GO" id="GO:0015658">
    <property type="term" value="F:branched-chain amino acid transmembrane transporter activity"/>
    <property type="evidence" value="ECO:0007669"/>
    <property type="project" value="TreeGrafter"/>
</dbReference>
<evidence type="ECO:0000256" key="2">
    <source>
        <dbReference type="ARBA" id="ARBA00022448"/>
    </source>
</evidence>
<dbReference type="Pfam" id="PF00005">
    <property type="entry name" value="ABC_tran"/>
    <property type="match status" value="1"/>
</dbReference>
<keyword evidence="8" id="KW-1185">Reference proteome</keyword>
<dbReference type="SMART" id="SM00382">
    <property type="entry name" value="AAA"/>
    <property type="match status" value="1"/>
</dbReference>
<keyword evidence="4 7" id="KW-0067">ATP-binding</keyword>
<dbReference type="Proteomes" id="UP000526501">
    <property type="component" value="Unassembled WGS sequence"/>
</dbReference>
<dbReference type="PANTHER" id="PTHR43820:SF5">
    <property type="entry name" value="HIGH-AFFINITY BRANCHED-CHAIN AMINO ACID TRANSPORT ATP-BINDING PROTEIN"/>
    <property type="match status" value="1"/>
</dbReference>
<name>A0A7X1B720_9BACT</name>
<keyword evidence="5" id="KW-0029">Amino-acid transport</keyword>
<evidence type="ECO:0000256" key="4">
    <source>
        <dbReference type="ARBA" id="ARBA00022840"/>
    </source>
</evidence>
<proteinExistence type="inferred from homology"/>
<dbReference type="EMBL" id="JACHVC010000012">
    <property type="protein sequence ID" value="MBC2606854.1"/>
    <property type="molecule type" value="Genomic_DNA"/>
</dbReference>